<evidence type="ECO:0000313" key="2">
    <source>
        <dbReference type="Proteomes" id="UP000078390"/>
    </source>
</evidence>
<protein>
    <submittedName>
        <fullName evidence="1">Uncharacterized protein</fullName>
    </submittedName>
</protein>
<organism evidence="1 2">
    <name type="scientific">Thermosulfurimonas dismutans</name>
    <dbReference type="NCBI Taxonomy" id="999894"/>
    <lineage>
        <taxon>Bacteria</taxon>
        <taxon>Pseudomonadati</taxon>
        <taxon>Thermodesulfobacteriota</taxon>
        <taxon>Thermodesulfobacteria</taxon>
        <taxon>Thermodesulfobacteriales</taxon>
        <taxon>Thermodesulfobacteriaceae</taxon>
        <taxon>Thermosulfurimonas</taxon>
    </lineage>
</organism>
<accession>A0A179D3H4</accession>
<name>A0A179D3H4_9BACT</name>
<gene>
    <name evidence="1" type="ORF">TDIS_1841</name>
</gene>
<dbReference type="Proteomes" id="UP000078390">
    <property type="component" value="Unassembled WGS sequence"/>
</dbReference>
<dbReference type="STRING" id="999894.TDIS_1841"/>
<comment type="caution">
    <text evidence="1">The sequence shown here is derived from an EMBL/GenBank/DDBJ whole genome shotgun (WGS) entry which is preliminary data.</text>
</comment>
<dbReference type="AlphaFoldDB" id="A0A179D3H4"/>
<sequence>MLPEPSVEDLAPLRPHNFFITRYFLGVNRTSFQFFAIRVFAALSGER</sequence>
<dbReference type="EMBL" id="LWLG01000017">
    <property type="protein sequence ID" value="OAQ20022.1"/>
    <property type="molecule type" value="Genomic_DNA"/>
</dbReference>
<proteinExistence type="predicted"/>
<keyword evidence="2" id="KW-1185">Reference proteome</keyword>
<reference evidence="1 2" key="1">
    <citation type="submission" date="2016-04" db="EMBL/GenBank/DDBJ databases">
        <title>Genome analysis of Thermosulfurimonas dismutans, the first thermophilic sulfur-disproportionating bacterium of the phylum Thermodesulfobacteria.</title>
        <authorList>
            <person name="Mardanov A.V."/>
            <person name="Beletsky A.V."/>
            <person name="Kadnikov V.V."/>
            <person name="Slobodkin A.I."/>
            <person name="Ravin N.V."/>
        </authorList>
    </citation>
    <scope>NUCLEOTIDE SEQUENCE [LARGE SCALE GENOMIC DNA]</scope>
    <source>
        <strain evidence="1 2">S95</strain>
    </source>
</reference>
<evidence type="ECO:0000313" key="1">
    <source>
        <dbReference type="EMBL" id="OAQ20022.1"/>
    </source>
</evidence>